<reference evidence="4" key="1">
    <citation type="submission" date="2018-12" db="EMBL/GenBank/DDBJ databases">
        <authorList>
            <person name="Syme R.A."/>
            <person name="Farfan-Caceres L."/>
            <person name="Lichtenzveig J."/>
        </authorList>
    </citation>
    <scope>NUCLEOTIDE SEQUENCE</scope>
    <source>
        <strain evidence="4">Al4</strain>
    </source>
</reference>
<dbReference type="InterPro" id="IPR033121">
    <property type="entry name" value="PEPTIDASE_A1"/>
</dbReference>
<dbReference type="SUPFAM" id="SSF50630">
    <property type="entry name" value="Acid proteases"/>
    <property type="match status" value="1"/>
</dbReference>
<protein>
    <recommendedName>
        <fullName evidence="3">Peptidase A1 domain-containing protein</fullName>
    </recommendedName>
</protein>
<keyword evidence="5" id="KW-1185">Reference proteome</keyword>
<dbReference type="Proteomes" id="UP000651452">
    <property type="component" value="Unassembled WGS sequence"/>
</dbReference>
<evidence type="ECO:0000256" key="2">
    <source>
        <dbReference type="SAM" id="Phobius"/>
    </source>
</evidence>
<dbReference type="Pfam" id="PF00026">
    <property type="entry name" value="Asp"/>
    <property type="match status" value="1"/>
</dbReference>
<dbReference type="Gene3D" id="2.40.70.10">
    <property type="entry name" value="Acid Proteases"/>
    <property type="match status" value="2"/>
</dbReference>
<feature type="region of interest" description="Disordered" evidence="1">
    <location>
        <begin position="424"/>
        <end position="446"/>
    </location>
</feature>
<evidence type="ECO:0000256" key="1">
    <source>
        <dbReference type="SAM" id="MobiDB-lite"/>
    </source>
</evidence>
<feature type="region of interest" description="Disordered" evidence="1">
    <location>
        <begin position="366"/>
        <end position="386"/>
    </location>
</feature>
<dbReference type="EMBL" id="RZGK01000002">
    <property type="protein sequence ID" value="KAF9701283.1"/>
    <property type="molecule type" value="Genomic_DNA"/>
</dbReference>
<gene>
    <name evidence="4" type="ORF">EKO04_000140</name>
</gene>
<feature type="domain" description="Peptidase A1" evidence="3">
    <location>
        <begin position="48"/>
        <end position="339"/>
    </location>
</feature>
<evidence type="ECO:0000313" key="4">
    <source>
        <dbReference type="EMBL" id="KAF9701283.1"/>
    </source>
</evidence>
<evidence type="ECO:0000259" key="3">
    <source>
        <dbReference type="Pfam" id="PF00026"/>
    </source>
</evidence>
<dbReference type="AlphaFoldDB" id="A0A8H7JEN9"/>
<keyword evidence="2" id="KW-0812">Transmembrane</keyword>
<dbReference type="CDD" id="cd12087">
    <property type="entry name" value="TM_EGFR-like"/>
    <property type="match status" value="1"/>
</dbReference>
<sequence length="471" mass="50761">MEIGNPKQVLSFLPCAAHFDTYVYGTNITCDIPRIDSSAACMTSHGGYYNQSLSSSASRGDPLKHVSEDIAKRWAKDHVTLGDNTSLQTFDFSLPDAQLHGLQPQAEIGVGANSTFIAALKDAGTVSSRSYSLFWGDEFTEQHRDGSVVFGGYDKAIIGDSRVTKAFNRSDPDCPQGMMVRLTAIHLSSESGTVANIFDGLEPLDACLEFTMRNIMALPFNYGDRIIKGMGAERADEHNNGRYGGVLANTAVVTPNSATFKGNLSITVEGAVTINFTTEQLLFNDHFIDSSGLVQTNTNLTNVPLLIEYPARKSRLGGMFFSSAYLMVNHDKDEFTIAEARAAQGQPDIVGIDTANDCVAWLNGTTLSEEPSTPAAPTPTPDSDAKKLSTGTIAGIAIGAVAGIALIVGVGFLIWRRIRQIPPPQHAATDDEKYAFQAPEPPSELPSHEAYIENRQQAAELDGGFRATELR</sequence>
<proteinExistence type="predicted"/>
<evidence type="ECO:0000313" key="5">
    <source>
        <dbReference type="Proteomes" id="UP000651452"/>
    </source>
</evidence>
<dbReference type="InterPro" id="IPR021109">
    <property type="entry name" value="Peptidase_aspartic_dom_sf"/>
</dbReference>
<dbReference type="OrthoDB" id="5361565at2759"/>
<comment type="caution">
    <text evidence="4">The sequence shown here is derived from an EMBL/GenBank/DDBJ whole genome shotgun (WGS) entry which is preliminary data.</text>
</comment>
<reference evidence="4" key="2">
    <citation type="submission" date="2020-09" db="EMBL/GenBank/DDBJ databases">
        <title>Reference genome assembly for Australian Ascochyta lentis isolate Al4.</title>
        <authorList>
            <person name="Lee R.C."/>
            <person name="Farfan-Caceres L.M."/>
            <person name="Debler J.W."/>
            <person name="Williams A.H."/>
            <person name="Henares B.M."/>
        </authorList>
    </citation>
    <scope>NUCLEOTIDE SEQUENCE</scope>
    <source>
        <strain evidence="4">Al4</strain>
    </source>
</reference>
<keyword evidence="2" id="KW-1133">Transmembrane helix</keyword>
<organism evidence="4 5">
    <name type="scientific">Ascochyta lentis</name>
    <dbReference type="NCBI Taxonomy" id="205686"/>
    <lineage>
        <taxon>Eukaryota</taxon>
        <taxon>Fungi</taxon>
        <taxon>Dikarya</taxon>
        <taxon>Ascomycota</taxon>
        <taxon>Pezizomycotina</taxon>
        <taxon>Dothideomycetes</taxon>
        <taxon>Pleosporomycetidae</taxon>
        <taxon>Pleosporales</taxon>
        <taxon>Pleosporineae</taxon>
        <taxon>Didymellaceae</taxon>
        <taxon>Ascochyta</taxon>
    </lineage>
</organism>
<accession>A0A8H7JEN9</accession>
<feature type="transmembrane region" description="Helical" evidence="2">
    <location>
        <begin position="393"/>
        <end position="415"/>
    </location>
</feature>
<name>A0A8H7JEN9_9PLEO</name>
<keyword evidence="2" id="KW-0472">Membrane</keyword>